<sequence length="1015" mass="112248">MQEDPYTAFKTAFEEQRCELQRLYARVSKLEEVNNDVLIFVKQTGNLPGLKSDGAVHESCQCTSKDGELGLENLTASSSVCHEASALRGTHLNEPTVPDEDTAALISDTSTESRCTPTGISQATVITDIIKQQTTELNKALKNLGLESSKRTQLLDQVQTNLNSILSAQLSPHDPTLTVQPVSESPAFNTDSESGGSPSRSVIPVDSPLHSSLGYSFGEETLSALCPASMDCSHEIVDNQPTSQGPVHLLDPPESVTPVDQSGAKTSPTTVNIQQRRRREELIRLNQRMLRPSTGSKAATIHVDAPCDYVQGVHLKTPTPGSKWSTLPKPLPRTKSVLTHLPYGEVELLTHPVSTLQQMTALSSYGTAVPVNVKEERVTTEHFCPCGDQMHCPLSPAKQQRLATDPRVTRGFTLVAAFFRGHFVRQLLATHKVYDLIRTVKDTAKLALSMYVERQTSSSKFNDSDHGDAQTNGGLSNEELVLEMRLLAQLRGALAQLHDIFFSWSLGSQIELLHISRSLPQRNRRAKACSIREEARYVDSQSSEVSNETWVHRGALEPRRRWNSSASQWISSENDEKGSRKIRVLRQLQVDEVDRFSTQIVVDEQTDEAKEKRAVPDCQSDHTCLRRQSCRCEANVEQKACDQEITASQPQQQRRKQQSTAFRRVIGDRPATDSCKTVAGTHIIKTTEVHSCASVHPPITKHADSRVHYARGYGNENATLPDSATFATRKVLTVPPATASAATTPRCVALSSFGKRAPPKPFQQPSVSTPARFLQKEITAGNRNDVKSKQPPHTPSSDKASRTTHRRKVHVDVESGRTPDEMLEESEVPSDPNLNLPYSVSDPPLEASAFPLTHAGFERTHSVRRSNQQSHCARQLTRGKRPVSRPVGNFPTNPKAPQSAGDWYPVRRRIIAAKYPDSFPTDPPQSIFECEQRALTPNNRSPSDLSSATSISTRQGEVTHESAPIRRLHRWSDESHQPPPRERIMDLPGHPINSPSYLRATWSIESGDAVAPYPP</sequence>
<feature type="region of interest" description="Disordered" evidence="1">
    <location>
        <begin position="255"/>
        <end position="274"/>
    </location>
</feature>
<gene>
    <name evidence="2" type="ORF">P879_07345</name>
</gene>
<evidence type="ECO:0000313" key="2">
    <source>
        <dbReference type="EMBL" id="KAF8566963.1"/>
    </source>
</evidence>
<feature type="compositionally biased region" description="Polar residues" evidence="1">
    <location>
        <begin position="936"/>
        <end position="956"/>
    </location>
</feature>
<evidence type="ECO:0000313" key="3">
    <source>
        <dbReference type="Proteomes" id="UP000699462"/>
    </source>
</evidence>
<feature type="region of interest" description="Disordered" evidence="1">
    <location>
        <begin position="780"/>
        <end position="834"/>
    </location>
</feature>
<dbReference type="GO" id="GO:0007099">
    <property type="term" value="P:centriole replication"/>
    <property type="evidence" value="ECO:0007669"/>
    <property type="project" value="InterPro"/>
</dbReference>
<dbReference type="GO" id="GO:0032465">
    <property type="term" value="P:regulation of cytokinesis"/>
    <property type="evidence" value="ECO:0007669"/>
    <property type="project" value="InterPro"/>
</dbReference>
<feature type="compositionally biased region" description="Polar residues" evidence="1">
    <location>
        <begin position="258"/>
        <end position="271"/>
    </location>
</feature>
<dbReference type="OrthoDB" id="6262495at2759"/>
<dbReference type="InterPro" id="IPR033207">
    <property type="entry name" value="CCP110"/>
</dbReference>
<feature type="compositionally biased region" description="Basic and acidic residues" evidence="1">
    <location>
        <begin position="810"/>
        <end position="820"/>
    </location>
</feature>
<dbReference type="GO" id="GO:0005814">
    <property type="term" value="C:centriole"/>
    <property type="evidence" value="ECO:0007669"/>
    <property type="project" value="InterPro"/>
</dbReference>
<dbReference type="PANTHER" id="PTHR13594:SF1">
    <property type="entry name" value="CENTRIOLAR COILED-COIL PROTEIN OF 110 KDA"/>
    <property type="match status" value="1"/>
</dbReference>
<dbReference type="GO" id="GO:0032053">
    <property type="term" value="P:ciliary basal body organization"/>
    <property type="evidence" value="ECO:0007669"/>
    <property type="project" value="TreeGrafter"/>
</dbReference>
<name>A0A8T0DGJ6_9TREM</name>
<feature type="compositionally biased region" description="Polar residues" evidence="1">
    <location>
        <begin position="177"/>
        <end position="200"/>
    </location>
</feature>
<feature type="region of interest" description="Disordered" evidence="1">
    <location>
        <begin position="936"/>
        <end position="992"/>
    </location>
</feature>
<accession>A0A8T0DGJ6</accession>
<dbReference type="AlphaFoldDB" id="A0A8T0DGJ6"/>
<reference evidence="2 3" key="1">
    <citation type="submission" date="2019-07" db="EMBL/GenBank/DDBJ databases">
        <title>Annotation for the trematode Paragonimus westermani.</title>
        <authorList>
            <person name="Choi Y.-J."/>
        </authorList>
    </citation>
    <scope>NUCLEOTIDE SEQUENCE [LARGE SCALE GENOMIC DNA]</scope>
    <source>
        <strain evidence="2">180907_Pwestermani</strain>
    </source>
</reference>
<feature type="region of interest" description="Disordered" evidence="1">
    <location>
        <begin position="172"/>
        <end position="205"/>
    </location>
</feature>
<dbReference type="EMBL" id="JTDF01004363">
    <property type="protein sequence ID" value="KAF8566963.1"/>
    <property type="molecule type" value="Genomic_DNA"/>
</dbReference>
<dbReference type="GO" id="GO:1903723">
    <property type="term" value="P:negative regulation of centriole elongation"/>
    <property type="evidence" value="ECO:0007669"/>
    <property type="project" value="TreeGrafter"/>
</dbReference>
<dbReference type="Proteomes" id="UP000699462">
    <property type="component" value="Unassembled WGS sequence"/>
</dbReference>
<dbReference type="PANTHER" id="PTHR13594">
    <property type="entry name" value="CENTRIOLAR COILED-COIL PROTEIN OF 110 KDA"/>
    <property type="match status" value="1"/>
</dbReference>
<comment type="caution">
    <text evidence="2">The sequence shown here is derived from an EMBL/GenBank/DDBJ whole genome shotgun (WGS) entry which is preliminary data.</text>
</comment>
<protein>
    <submittedName>
        <fullName evidence="2">Uncharacterized protein</fullName>
    </submittedName>
</protein>
<organism evidence="2 3">
    <name type="scientific">Paragonimus westermani</name>
    <dbReference type="NCBI Taxonomy" id="34504"/>
    <lineage>
        <taxon>Eukaryota</taxon>
        <taxon>Metazoa</taxon>
        <taxon>Spiralia</taxon>
        <taxon>Lophotrochozoa</taxon>
        <taxon>Platyhelminthes</taxon>
        <taxon>Trematoda</taxon>
        <taxon>Digenea</taxon>
        <taxon>Plagiorchiida</taxon>
        <taxon>Troglotremata</taxon>
        <taxon>Troglotrematidae</taxon>
        <taxon>Paragonimus</taxon>
    </lineage>
</organism>
<proteinExistence type="predicted"/>
<evidence type="ECO:0000256" key="1">
    <source>
        <dbReference type="SAM" id="MobiDB-lite"/>
    </source>
</evidence>
<feature type="compositionally biased region" description="Basic and acidic residues" evidence="1">
    <location>
        <begin position="957"/>
        <end position="985"/>
    </location>
</feature>
<keyword evidence="3" id="KW-1185">Reference proteome</keyword>
<feature type="region of interest" description="Disordered" evidence="1">
    <location>
        <begin position="861"/>
        <end position="901"/>
    </location>
</feature>